<gene>
    <name evidence="1" type="ORF">M422DRAFT_189850</name>
</gene>
<evidence type="ECO:0000313" key="1">
    <source>
        <dbReference type="EMBL" id="KIJ28320.1"/>
    </source>
</evidence>
<evidence type="ECO:0000313" key="2">
    <source>
        <dbReference type="Proteomes" id="UP000054279"/>
    </source>
</evidence>
<dbReference type="HOGENOM" id="CLU_029863_0_0_1"/>
<proteinExistence type="predicted"/>
<protein>
    <submittedName>
        <fullName evidence="1">Uncharacterized protein</fullName>
    </submittedName>
</protein>
<organism evidence="1 2">
    <name type="scientific">Sphaerobolus stellatus (strain SS14)</name>
    <dbReference type="NCBI Taxonomy" id="990650"/>
    <lineage>
        <taxon>Eukaryota</taxon>
        <taxon>Fungi</taxon>
        <taxon>Dikarya</taxon>
        <taxon>Basidiomycota</taxon>
        <taxon>Agaricomycotina</taxon>
        <taxon>Agaricomycetes</taxon>
        <taxon>Phallomycetidae</taxon>
        <taxon>Geastrales</taxon>
        <taxon>Sphaerobolaceae</taxon>
        <taxon>Sphaerobolus</taxon>
    </lineage>
</organism>
<dbReference type="AlphaFoldDB" id="A0A0C9USW1"/>
<keyword evidence="2" id="KW-1185">Reference proteome</keyword>
<dbReference type="Proteomes" id="UP000054279">
    <property type="component" value="Unassembled WGS sequence"/>
</dbReference>
<sequence length="675" mass="76431">MSFNSNVFDPETVKALLKLVLKDREKKAGDHKNTNNWLVDWGKDWTKESIMEEIIRIKKKGDCVGTEEQMRFLAHVLEYMEILGRALIGHAGKKKPLPTAFPIYGPQFTPPHVDYCQDCAAKNPEKYLVEPIYVLSPIFHPHFPLDKCPVPGCSKPVERKGFSSTGFRTIYGLEHNIKVIGMEYACEEHKGFSTTSVDKFLSFFKPWLLGVGLPTIFERSGFTAQLADFVREFRLSLSIGAMQEHIHQLHLQHNFRQKLKWAKQANCEKEKGLLRAFIPGYPEVLQQAELTKEEENNGVEKRKHKCVKPEASAMSQHECSWWLKINPAPSEHLLRSEYERWMKEERLAESEQYTRTLAGTVIGADSTIKAAKKANMYQQTDGSKQLKVSNLLEGGLLTLVNPDCELVSWRFLFSNSILEAVRAIKEFGQRNEVMGIPFNDMGEVCVDCCCDFRGSIQDANPNLSVTQDLMHLEGRILSSVSKKSPHCGLLAHELSKALLKEPSKPPHGNSNGTPAVYWDAKTQVQNMQTVWQKFKVAGDVWTKESEAIFLRQIKHVQDGCLQRRHPEIPSHTSGNENWHGRINALTRGDASSLTAIVLLIADMALRHNIRLKLRNFSQPANSPSRQFRAAALGSPYLSLIDALLREMEKLTDIAQPVFLDICPQHQFGLVPTNPK</sequence>
<accession>A0A0C9USW1</accession>
<reference evidence="1 2" key="1">
    <citation type="submission" date="2014-06" db="EMBL/GenBank/DDBJ databases">
        <title>Evolutionary Origins and Diversification of the Mycorrhizal Mutualists.</title>
        <authorList>
            <consortium name="DOE Joint Genome Institute"/>
            <consortium name="Mycorrhizal Genomics Consortium"/>
            <person name="Kohler A."/>
            <person name="Kuo A."/>
            <person name="Nagy L.G."/>
            <person name="Floudas D."/>
            <person name="Copeland A."/>
            <person name="Barry K.W."/>
            <person name="Cichocki N."/>
            <person name="Veneault-Fourrey C."/>
            <person name="LaButti K."/>
            <person name="Lindquist E.A."/>
            <person name="Lipzen A."/>
            <person name="Lundell T."/>
            <person name="Morin E."/>
            <person name="Murat C."/>
            <person name="Riley R."/>
            <person name="Ohm R."/>
            <person name="Sun H."/>
            <person name="Tunlid A."/>
            <person name="Henrissat B."/>
            <person name="Grigoriev I.V."/>
            <person name="Hibbett D.S."/>
            <person name="Martin F."/>
        </authorList>
    </citation>
    <scope>NUCLEOTIDE SEQUENCE [LARGE SCALE GENOMIC DNA]</scope>
    <source>
        <strain evidence="1 2">SS14</strain>
    </source>
</reference>
<dbReference type="OrthoDB" id="2797511at2759"/>
<dbReference type="EMBL" id="KN837309">
    <property type="protein sequence ID" value="KIJ28320.1"/>
    <property type="molecule type" value="Genomic_DNA"/>
</dbReference>
<name>A0A0C9USW1_SPHS4</name>